<evidence type="ECO:0000313" key="6">
    <source>
        <dbReference type="WBParaSite" id="MBELARI_LOCUS19314"/>
    </source>
</evidence>
<dbReference type="AlphaFoldDB" id="A0AAF3EYL8"/>
<accession>A0AAF3EYL8</accession>
<evidence type="ECO:0000256" key="2">
    <source>
        <dbReference type="SAM" id="MobiDB-lite"/>
    </source>
</evidence>
<evidence type="ECO:0000256" key="3">
    <source>
        <dbReference type="SAM" id="SignalP"/>
    </source>
</evidence>
<dbReference type="InterPro" id="IPR007284">
    <property type="entry name" value="Ground-like_dom"/>
</dbReference>
<protein>
    <submittedName>
        <fullName evidence="6">Ground-like domain-containing protein</fullName>
    </submittedName>
</protein>
<feature type="region of interest" description="Disordered" evidence="2">
    <location>
        <begin position="176"/>
        <end position="222"/>
    </location>
</feature>
<keyword evidence="3" id="KW-0732">Signal</keyword>
<evidence type="ECO:0000259" key="4">
    <source>
        <dbReference type="Pfam" id="PF04155"/>
    </source>
</evidence>
<feature type="signal peptide" evidence="3">
    <location>
        <begin position="1"/>
        <end position="19"/>
    </location>
</feature>
<reference evidence="6" key="1">
    <citation type="submission" date="2024-02" db="UniProtKB">
        <authorList>
            <consortium name="WormBaseParasite"/>
        </authorList>
    </citation>
    <scope>IDENTIFICATION</scope>
</reference>
<feature type="region of interest" description="Disordered" evidence="2">
    <location>
        <begin position="233"/>
        <end position="252"/>
    </location>
</feature>
<sequence length="777" mass="88634">MSLTQNILFITIFSHFAQGSNKGVNSYYEPPYHHRFKSRLPKEYVVLSSEEIPNTFNDEKLLEPSIPTLISFSQSSLDESEQNQQEIRRSPQRITPPQAKIPPTWKRSFTELAIQPIALTKKLVLESLDSNQSLPILQAIPSNTRFIRSKNLSITKILAAAKSKEFGANTIVEKHRSEGPLPKRKRKYKKRSAKRLWKKKIKKQHAENPPVIPRRPPPLSRRFPKEFKYKAKNSKNLSDSRQKIPSLPLRPIPNEINERRTVLEFEIDKLNEELKSIENRLKETDESTEQSIGDRIELNEQRELKKKYQQAIEELTESTSRPFMEPTTISDNGTWNPLKYYVKDGIVYERMQGRRVAGVSTQDRAIPVISREGNFIGPKSRVESSPLVAEIQWETSNEENSGYAKRIGNLNSESIFNKQQRGFMFPIGLNYPPIPIPTASFYKGAITSSTFSPTTTDTQRLYSFLVEPFPLPGNFIRPRAPLFPPIAPSISHISDQQQNRFDENDAQKDIYNGTQIDKRSSSLNGNFPSQSCYTNRDGYMCCNERLEMIMRKSFSKLRRRLGDHGCTVQLIANQIQKDAEVMFGLPFETVVGGADFALRAHFVADLTCKIEQDGRFVTAYATATPENGKIEFPQRIVYDPRELVTLSPEIQPINENVLNQFIEERSVAQRTTLHIPDTSTLSDLNLLPFGTLQTEDGSNSKETNTSQSKFTTVRTTAKDEPRLTFSLKTPFKDFNDASLDQISTPKYSTNQELFPLPHRTQMGVKTVSVGKPIDFSQ</sequence>
<feature type="compositionally biased region" description="Pro residues" evidence="2">
    <location>
        <begin position="210"/>
        <end position="219"/>
    </location>
</feature>
<feature type="chain" id="PRO_5042169505" evidence="3">
    <location>
        <begin position="20"/>
        <end position="777"/>
    </location>
</feature>
<proteinExistence type="predicted"/>
<feature type="region of interest" description="Disordered" evidence="2">
    <location>
        <begin position="80"/>
        <end position="101"/>
    </location>
</feature>
<feature type="domain" description="Ground-like" evidence="4">
    <location>
        <begin position="538"/>
        <end position="620"/>
    </location>
</feature>
<name>A0AAF3EYL8_9BILA</name>
<dbReference type="Proteomes" id="UP000887575">
    <property type="component" value="Unassembled WGS sequence"/>
</dbReference>
<evidence type="ECO:0000256" key="1">
    <source>
        <dbReference type="SAM" id="Coils"/>
    </source>
</evidence>
<dbReference type="WBParaSite" id="MBELARI_LOCUS19314">
    <property type="protein sequence ID" value="MBELARI_LOCUS19314"/>
    <property type="gene ID" value="MBELARI_LOCUS19314"/>
</dbReference>
<organism evidence="5 6">
    <name type="scientific">Mesorhabditis belari</name>
    <dbReference type="NCBI Taxonomy" id="2138241"/>
    <lineage>
        <taxon>Eukaryota</taxon>
        <taxon>Metazoa</taxon>
        <taxon>Ecdysozoa</taxon>
        <taxon>Nematoda</taxon>
        <taxon>Chromadorea</taxon>
        <taxon>Rhabditida</taxon>
        <taxon>Rhabditina</taxon>
        <taxon>Rhabditomorpha</taxon>
        <taxon>Rhabditoidea</taxon>
        <taxon>Rhabditidae</taxon>
        <taxon>Mesorhabditinae</taxon>
        <taxon>Mesorhabditis</taxon>
    </lineage>
</organism>
<feature type="region of interest" description="Disordered" evidence="2">
    <location>
        <begin position="692"/>
        <end position="715"/>
    </location>
</feature>
<dbReference type="PANTHER" id="PTHR31967">
    <property type="entry name" value="GROUNDHOG (HEDGEHOG-LIKE FAMILY)-RELATED"/>
    <property type="match status" value="1"/>
</dbReference>
<dbReference type="Pfam" id="PF04155">
    <property type="entry name" value="Ground-like"/>
    <property type="match status" value="1"/>
</dbReference>
<dbReference type="PANTHER" id="PTHR31967:SF20">
    <property type="entry name" value="GROUND-LIKE DOMAIN-CONTAINING PROTEIN"/>
    <property type="match status" value="1"/>
</dbReference>
<keyword evidence="1" id="KW-0175">Coiled coil</keyword>
<feature type="compositionally biased region" description="Basic residues" evidence="2">
    <location>
        <begin position="182"/>
        <end position="203"/>
    </location>
</feature>
<evidence type="ECO:0000313" key="5">
    <source>
        <dbReference type="Proteomes" id="UP000887575"/>
    </source>
</evidence>
<keyword evidence="5" id="KW-1185">Reference proteome</keyword>
<feature type="coiled-coil region" evidence="1">
    <location>
        <begin position="260"/>
        <end position="321"/>
    </location>
</feature>